<dbReference type="InterPro" id="IPR040624">
    <property type="entry name" value="HalOD1"/>
</dbReference>
<dbReference type="EMBL" id="JBHSKV010000023">
    <property type="protein sequence ID" value="MFC5136227.1"/>
    <property type="molecule type" value="Genomic_DNA"/>
</dbReference>
<dbReference type="RefSeq" id="WP_122106788.1">
    <property type="nucleotide sequence ID" value="NZ_JBHSKV010000023.1"/>
</dbReference>
<gene>
    <name evidence="2" type="ORF">ACFPJA_16075</name>
</gene>
<dbReference type="AlphaFoldDB" id="A0ABD5QVS9"/>
<name>A0ABD5QVS9_9EURY</name>
<dbReference type="Pfam" id="PF18545">
    <property type="entry name" value="HalOD1"/>
    <property type="match status" value="1"/>
</dbReference>
<comment type="caution">
    <text evidence="2">The sequence shown here is derived from an EMBL/GenBank/DDBJ whole genome shotgun (WGS) entry which is preliminary data.</text>
</comment>
<evidence type="ECO:0000259" key="1">
    <source>
        <dbReference type="Pfam" id="PF18545"/>
    </source>
</evidence>
<evidence type="ECO:0000313" key="3">
    <source>
        <dbReference type="Proteomes" id="UP001596145"/>
    </source>
</evidence>
<keyword evidence="3" id="KW-1185">Reference proteome</keyword>
<accession>A0ABD5QVS9</accession>
<reference evidence="2 3" key="1">
    <citation type="journal article" date="2019" name="Int. J. Syst. Evol. Microbiol.">
        <title>The Global Catalogue of Microorganisms (GCM) 10K type strain sequencing project: providing services to taxonomists for standard genome sequencing and annotation.</title>
        <authorList>
            <consortium name="The Broad Institute Genomics Platform"/>
            <consortium name="The Broad Institute Genome Sequencing Center for Infectious Disease"/>
            <person name="Wu L."/>
            <person name="Ma J."/>
        </authorList>
    </citation>
    <scope>NUCLEOTIDE SEQUENCE [LARGE SCALE GENOMIC DNA]</scope>
    <source>
        <strain evidence="2 3">CGMCC 1.16026</strain>
    </source>
</reference>
<protein>
    <submittedName>
        <fullName evidence="2">HalOD1 output domain-containing protein</fullName>
    </submittedName>
</protein>
<organism evidence="2 3">
    <name type="scientific">Halorubrum glutamatedens</name>
    <dbReference type="NCBI Taxonomy" id="2707018"/>
    <lineage>
        <taxon>Archaea</taxon>
        <taxon>Methanobacteriati</taxon>
        <taxon>Methanobacteriota</taxon>
        <taxon>Stenosarchaea group</taxon>
        <taxon>Halobacteria</taxon>
        <taxon>Halobacteriales</taxon>
        <taxon>Haloferacaceae</taxon>
        <taxon>Halorubrum</taxon>
    </lineage>
</organism>
<sequence length="101" mass="10699">MSSDTAGAFDGRSTLETVRVDHSRGVRSPSLAVVEAISGLAGTDAEFLAEEAGIVLYDHVDPDAIDAFVAHRSDAEFDLSFTVGRYAVRVDGEEAVARIAE</sequence>
<feature type="domain" description="Halobacterial output" evidence="1">
    <location>
        <begin position="27"/>
        <end position="96"/>
    </location>
</feature>
<dbReference type="Proteomes" id="UP001596145">
    <property type="component" value="Unassembled WGS sequence"/>
</dbReference>
<evidence type="ECO:0000313" key="2">
    <source>
        <dbReference type="EMBL" id="MFC5136227.1"/>
    </source>
</evidence>
<proteinExistence type="predicted"/>